<organism evidence="9 10">
    <name type="scientific">Vogesella margarita</name>
    <dbReference type="NCBI Taxonomy" id="2984199"/>
    <lineage>
        <taxon>Bacteria</taxon>
        <taxon>Pseudomonadati</taxon>
        <taxon>Pseudomonadota</taxon>
        <taxon>Betaproteobacteria</taxon>
        <taxon>Neisseriales</taxon>
        <taxon>Chromobacteriaceae</taxon>
        <taxon>Vogesella</taxon>
    </lineage>
</organism>
<dbReference type="PANTHER" id="PTHR48102:SF7">
    <property type="entry name" value="ATP-DEPENDENT CLP PROTEASE ATP-BINDING SUBUNIT CLPX-LIKE, MITOCHONDRIAL"/>
    <property type="match status" value="1"/>
</dbReference>
<keyword evidence="3 6" id="KW-0862">Zinc</keyword>
<dbReference type="InterPro" id="IPR010603">
    <property type="entry name" value="Znf_CppX_C4"/>
</dbReference>
<name>A0ABT5IRA8_9NEIS</name>
<feature type="binding site" evidence="6 7">
    <location>
        <position position="37"/>
    </location>
    <ligand>
        <name>Zn(2+)</name>
        <dbReference type="ChEBI" id="CHEBI:29105"/>
    </ligand>
</feature>
<comment type="similarity">
    <text evidence="6 7">Belongs to the ClpX chaperone family.</text>
</comment>
<dbReference type="Gene3D" id="6.20.220.10">
    <property type="entry name" value="ClpX chaperone, C4-type zinc finger domain"/>
    <property type="match status" value="1"/>
</dbReference>
<evidence type="ECO:0000256" key="2">
    <source>
        <dbReference type="ARBA" id="ARBA00022741"/>
    </source>
</evidence>
<dbReference type="InterPro" id="IPR059188">
    <property type="entry name" value="Znf_CLPX-like"/>
</dbReference>
<keyword evidence="1 6" id="KW-0479">Metal-binding</keyword>
<dbReference type="Gene3D" id="1.10.8.60">
    <property type="match status" value="1"/>
</dbReference>
<dbReference type="InterPro" id="IPR003959">
    <property type="entry name" value="ATPase_AAA_core"/>
</dbReference>
<dbReference type="Gene3D" id="3.40.50.300">
    <property type="entry name" value="P-loop containing nucleotide triphosphate hydrolases"/>
    <property type="match status" value="1"/>
</dbReference>
<proteinExistence type="inferred from homology"/>
<evidence type="ECO:0000313" key="10">
    <source>
        <dbReference type="Proteomes" id="UP001222030"/>
    </source>
</evidence>
<dbReference type="InterPro" id="IPR004487">
    <property type="entry name" value="Clp_protease_ATP-bd_su_ClpX"/>
</dbReference>
<dbReference type="CDD" id="cd19497">
    <property type="entry name" value="RecA-like_ClpX"/>
    <property type="match status" value="1"/>
</dbReference>
<dbReference type="HAMAP" id="MF_00175">
    <property type="entry name" value="ClpX"/>
    <property type="match status" value="1"/>
</dbReference>
<accession>A0ABT5IRA8</accession>
<dbReference type="InterPro" id="IPR038366">
    <property type="entry name" value="Znf_CppX_C4_sf"/>
</dbReference>
<reference evidence="9 10" key="1">
    <citation type="submission" date="2023-01" db="EMBL/GenBank/DDBJ databases">
        <title>Novel species of the genus Vogesella isolated from rivers.</title>
        <authorList>
            <person name="Lu H."/>
        </authorList>
    </citation>
    <scope>NUCLEOTIDE SEQUENCE [LARGE SCALE GENOMIC DNA]</scope>
    <source>
        <strain evidence="9 10">LYT5W</strain>
    </source>
</reference>
<dbReference type="InterPro" id="IPR003593">
    <property type="entry name" value="AAA+_ATPase"/>
</dbReference>
<dbReference type="InterPro" id="IPR046425">
    <property type="entry name" value="ClpX_bact"/>
</dbReference>
<comment type="subunit">
    <text evidence="6">Component of the ClpX-ClpP complex. Forms a hexameric ring that, in the presence of ATP, binds to fourteen ClpP subunits assembled into a disk-like structure with a central cavity, resembling the structure of eukaryotic proteasomes.</text>
</comment>
<evidence type="ECO:0000256" key="4">
    <source>
        <dbReference type="ARBA" id="ARBA00022840"/>
    </source>
</evidence>
<dbReference type="GO" id="GO:0008233">
    <property type="term" value="F:peptidase activity"/>
    <property type="evidence" value="ECO:0007669"/>
    <property type="project" value="UniProtKB-KW"/>
</dbReference>
<dbReference type="SUPFAM" id="SSF52540">
    <property type="entry name" value="P-loop containing nucleoside triphosphate hydrolases"/>
    <property type="match status" value="1"/>
</dbReference>
<keyword evidence="9" id="KW-0378">Hydrolase</keyword>
<feature type="binding site" evidence="6 7">
    <location>
        <position position="12"/>
    </location>
    <ligand>
        <name>Zn(2+)</name>
        <dbReference type="ChEBI" id="CHEBI:29105"/>
    </ligand>
</feature>
<comment type="function">
    <text evidence="6">ATP-dependent specificity component of the Clp protease. It directs the protease to specific substrates. Can perform chaperone functions in the absence of ClpP.</text>
</comment>
<dbReference type="Pfam" id="PF06689">
    <property type="entry name" value="zf-C4_ClpX"/>
    <property type="match status" value="1"/>
</dbReference>
<feature type="binding site" evidence="6">
    <location>
        <begin position="122"/>
        <end position="129"/>
    </location>
    <ligand>
        <name>ATP</name>
        <dbReference type="ChEBI" id="CHEBI:30616"/>
    </ligand>
</feature>
<keyword evidence="10" id="KW-1185">Reference proteome</keyword>
<dbReference type="SMART" id="SM00382">
    <property type="entry name" value="AAA"/>
    <property type="match status" value="1"/>
</dbReference>
<feature type="domain" description="ClpX-type ZB" evidence="8">
    <location>
        <begin position="1"/>
        <end position="53"/>
    </location>
</feature>
<evidence type="ECO:0000313" key="9">
    <source>
        <dbReference type="EMBL" id="MDC7715106.1"/>
    </source>
</evidence>
<dbReference type="NCBIfam" id="NF003745">
    <property type="entry name" value="PRK05342.1"/>
    <property type="match status" value="1"/>
</dbReference>
<dbReference type="SUPFAM" id="SSF57716">
    <property type="entry name" value="Glucocorticoid receptor-like (DNA-binding domain)"/>
    <property type="match status" value="1"/>
</dbReference>
<evidence type="ECO:0000256" key="3">
    <source>
        <dbReference type="ARBA" id="ARBA00022833"/>
    </source>
</evidence>
<dbReference type="PANTHER" id="PTHR48102">
    <property type="entry name" value="ATP-DEPENDENT CLP PROTEASE ATP-BINDING SUBUNIT CLPX-LIKE, MITOCHONDRIAL-RELATED"/>
    <property type="match status" value="1"/>
</dbReference>
<dbReference type="RefSeq" id="WP_272772904.1">
    <property type="nucleotide sequence ID" value="NZ_JAQQLE010000012.1"/>
</dbReference>
<dbReference type="InterPro" id="IPR019489">
    <property type="entry name" value="Clp_ATPase_C"/>
</dbReference>
<feature type="binding site" evidence="6 7">
    <location>
        <position position="34"/>
    </location>
    <ligand>
        <name>Zn(2+)</name>
        <dbReference type="ChEBI" id="CHEBI:29105"/>
    </ligand>
</feature>
<evidence type="ECO:0000256" key="5">
    <source>
        <dbReference type="ARBA" id="ARBA00023186"/>
    </source>
</evidence>
<dbReference type="PROSITE" id="PS51902">
    <property type="entry name" value="CLPX_ZB"/>
    <property type="match status" value="1"/>
</dbReference>
<dbReference type="Pfam" id="PF07724">
    <property type="entry name" value="AAA_2"/>
    <property type="match status" value="1"/>
</dbReference>
<evidence type="ECO:0000259" key="8">
    <source>
        <dbReference type="PROSITE" id="PS51902"/>
    </source>
</evidence>
<dbReference type="InterPro" id="IPR050052">
    <property type="entry name" value="ATP-dep_Clp_protease_ClpX"/>
</dbReference>
<sequence length="425" mass="46865">MADKNSEKLLYCSFCGKSQHEVQRLIAGPQVYICNECVDLCTDIIHEELEAKLGDAATPEEVAAKLPTPQEIRASLDQHIIGQEQAKKTLSVAVYNHYKRLYTASSKDDVELAKSNILLIGPTGSGKTLLAQTLARLLDVPFVIADATTLTEAGYVGEDVEHIIQKLLQKCDYDPEKAQRGIVYLDEIDKISRKSENPSITRDVSGEGVQQALLKLIEGTVASVPPQGGRKHPNQEFIQVDTTNILFICGGAFDGLEKIIRRRSEKGGIGFGAEVTSKDDGKSLSALFQDVEPEDLIRFGLIPELIGRLPVVATLEELDEEALVNILTQPKNALIKQYQRLFSMEKVDLEVRPSALRLIAKQALIRKTGARGLRSILERALLDTMYELPSLDGVTRVVVDEKVIEKGDKPLFIYQDADDQTAQSA</sequence>
<dbReference type="Pfam" id="PF10431">
    <property type="entry name" value="ClpB_D2-small"/>
    <property type="match status" value="1"/>
</dbReference>
<dbReference type="NCBIfam" id="TIGR00382">
    <property type="entry name" value="clpX"/>
    <property type="match status" value="1"/>
</dbReference>
<feature type="binding site" evidence="6 7">
    <location>
        <position position="15"/>
    </location>
    <ligand>
        <name>Zn(2+)</name>
        <dbReference type="ChEBI" id="CHEBI:29105"/>
    </ligand>
</feature>
<keyword evidence="9" id="KW-0645">Protease</keyword>
<dbReference type="SMART" id="SM00994">
    <property type="entry name" value="zf-C4_ClpX"/>
    <property type="match status" value="1"/>
</dbReference>
<dbReference type="EMBL" id="JAQQLE010000012">
    <property type="protein sequence ID" value="MDC7715106.1"/>
    <property type="molecule type" value="Genomic_DNA"/>
</dbReference>
<dbReference type="GO" id="GO:0006508">
    <property type="term" value="P:proteolysis"/>
    <property type="evidence" value="ECO:0007669"/>
    <property type="project" value="UniProtKB-KW"/>
</dbReference>
<dbReference type="GO" id="GO:0005524">
    <property type="term" value="F:ATP binding"/>
    <property type="evidence" value="ECO:0007669"/>
    <property type="project" value="UniProtKB-KW"/>
</dbReference>
<keyword evidence="4 6" id="KW-0067">ATP-binding</keyword>
<dbReference type="InterPro" id="IPR027417">
    <property type="entry name" value="P-loop_NTPase"/>
</dbReference>
<evidence type="ECO:0000256" key="6">
    <source>
        <dbReference type="HAMAP-Rule" id="MF_00175"/>
    </source>
</evidence>
<keyword evidence="2 6" id="KW-0547">Nucleotide-binding</keyword>
<protein>
    <recommendedName>
        <fullName evidence="6">ATP-dependent Clp protease ATP-binding subunit ClpX</fullName>
    </recommendedName>
</protein>
<dbReference type="Proteomes" id="UP001222030">
    <property type="component" value="Unassembled WGS sequence"/>
</dbReference>
<dbReference type="SMART" id="SM01086">
    <property type="entry name" value="ClpB_D2-small"/>
    <property type="match status" value="1"/>
</dbReference>
<comment type="caution">
    <text evidence="9">The sequence shown here is derived from an EMBL/GenBank/DDBJ whole genome shotgun (WGS) entry which is preliminary data.</text>
</comment>
<evidence type="ECO:0000256" key="7">
    <source>
        <dbReference type="PROSITE-ProRule" id="PRU01250"/>
    </source>
</evidence>
<evidence type="ECO:0000256" key="1">
    <source>
        <dbReference type="ARBA" id="ARBA00022723"/>
    </source>
</evidence>
<keyword evidence="5 6" id="KW-0143">Chaperone</keyword>
<gene>
    <name evidence="6 9" type="primary">clpX</name>
    <name evidence="9" type="ORF">PQU96_13385</name>
</gene>